<evidence type="ECO:0000256" key="1">
    <source>
        <dbReference type="SAM" id="Phobius"/>
    </source>
</evidence>
<proteinExistence type="predicted"/>
<keyword evidence="1" id="KW-0812">Transmembrane</keyword>
<dbReference type="EMBL" id="MFZV01000034">
    <property type="protein sequence ID" value="OGK30985.1"/>
    <property type="molecule type" value="Genomic_DNA"/>
</dbReference>
<dbReference type="Proteomes" id="UP000177199">
    <property type="component" value="Unassembled WGS sequence"/>
</dbReference>
<evidence type="ECO:0000313" key="2">
    <source>
        <dbReference type="EMBL" id="OGK30985.1"/>
    </source>
</evidence>
<comment type="caution">
    <text evidence="2">The sequence shown here is derived from an EMBL/GenBank/DDBJ whole genome shotgun (WGS) entry which is preliminary data.</text>
</comment>
<accession>A0A1F7HIR8</accession>
<evidence type="ECO:0000313" key="3">
    <source>
        <dbReference type="Proteomes" id="UP000177199"/>
    </source>
</evidence>
<feature type="transmembrane region" description="Helical" evidence="1">
    <location>
        <begin position="6"/>
        <end position="25"/>
    </location>
</feature>
<keyword evidence="1" id="KW-0472">Membrane</keyword>
<protein>
    <submittedName>
        <fullName evidence="2">Uncharacterized protein</fullName>
    </submittedName>
</protein>
<name>A0A1F7HIR8_9BACT</name>
<keyword evidence="1" id="KW-1133">Transmembrane helix</keyword>
<gene>
    <name evidence="2" type="ORF">A3F29_04450</name>
</gene>
<dbReference type="AlphaFoldDB" id="A0A1F7HIR8"/>
<reference evidence="2 3" key="1">
    <citation type="journal article" date="2016" name="Nat. Commun.">
        <title>Thousands of microbial genomes shed light on interconnected biogeochemical processes in an aquifer system.</title>
        <authorList>
            <person name="Anantharaman K."/>
            <person name="Brown C.T."/>
            <person name="Hug L.A."/>
            <person name="Sharon I."/>
            <person name="Castelle C.J."/>
            <person name="Probst A.J."/>
            <person name="Thomas B.C."/>
            <person name="Singh A."/>
            <person name="Wilkins M.J."/>
            <person name="Karaoz U."/>
            <person name="Brodie E.L."/>
            <person name="Williams K.H."/>
            <person name="Hubbard S.S."/>
            <person name="Banfield J.F."/>
        </authorList>
    </citation>
    <scope>NUCLEOTIDE SEQUENCE [LARGE SCALE GENOMIC DNA]</scope>
</reference>
<organism evidence="2 3">
    <name type="scientific">Candidatus Roizmanbacteria bacterium RIFCSPHIGHO2_12_FULL_33_9</name>
    <dbReference type="NCBI Taxonomy" id="1802045"/>
    <lineage>
        <taxon>Bacteria</taxon>
        <taxon>Candidatus Roizmaniibacteriota</taxon>
    </lineage>
</organism>
<sequence>MQRRGPYYFITALLLILFFIVGVRYGQRVERTNKEVSVILSITPSPSPSIDISKFEKYESDLCNIEFLYPLTLQLVDSSLSADINSKEKISFNLLCDTEKEEIFFKTASPESKM</sequence>